<dbReference type="InterPro" id="IPR022679">
    <property type="entry name" value="Me_CoM_Rdtase_bsu_C"/>
</dbReference>
<evidence type="ECO:0000313" key="5">
    <source>
        <dbReference type="EMBL" id="KUG20866.1"/>
    </source>
</evidence>
<dbReference type="Gene3D" id="3.30.70.470">
    <property type="match status" value="1"/>
</dbReference>
<dbReference type="SUPFAM" id="SSF55088">
    <property type="entry name" value="Methyl-coenzyme M reductase subunits"/>
    <property type="match status" value="1"/>
</dbReference>
<dbReference type="SUPFAM" id="SSF48081">
    <property type="entry name" value="Methyl-coenzyme M reductase alpha and beta chain C-terminal domain"/>
    <property type="match status" value="1"/>
</dbReference>
<dbReference type="InterPro" id="IPR015823">
    <property type="entry name" value="Me_CoM_Rdtase_asu_N_sub2"/>
</dbReference>
<organism evidence="5">
    <name type="scientific">hydrocarbon metagenome</name>
    <dbReference type="NCBI Taxonomy" id="938273"/>
    <lineage>
        <taxon>unclassified sequences</taxon>
        <taxon>metagenomes</taxon>
        <taxon>ecological metagenomes</taxon>
    </lineage>
</organism>
<dbReference type="AlphaFoldDB" id="A0A0W8FJQ0"/>
<dbReference type="InterPro" id="IPR022680">
    <property type="entry name" value="Me_CoM_Rdtase_bsu_N"/>
</dbReference>
<evidence type="ECO:0000259" key="4">
    <source>
        <dbReference type="Pfam" id="PF02783"/>
    </source>
</evidence>
<evidence type="ECO:0000259" key="3">
    <source>
        <dbReference type="Pfam" id="PF02241"/>
    </source>
</evidence>
<gene>
    <name evidence="5" type="ORF">ASZ90_009387</name>
</gene>
<dbReference type="NCBIfam" id="TIGR03257">
    <property type="entry name" value="met_CoM_red_bet"/>
    <property type="match status" value="1"/>
</dbReference>
<dbReference type="GO" id="GO:0050524">
    <property type="term" value="F:coenzyme-B sulfoethylthiotransferase activity"/>
    <property type="evidence" value="ECO:0007669"/>
    <property type="project" value="InterPro"/>
</dbReference>
<proteinExistence type="inferred from homology"/>
<protein>
    <recommendedName>
        <fullName evidence="2">Coenzyme-B sulfoethylthiotransferase beta</fullName>
    </recommendedName>
</protein>
<dbReference type="Pfam" id="PF02783">
    <property type="entry name" value="MCR_beta_N"/>
    <property type="match status" value="1"/>
</dbReference>
<dbReference type="EMBL" id="LNQE01001132">
    <property type="protein sequence ID" value="KUG20866.1"/>
    <property type="molecule type" value="Genomic_DNA"/>
</dbReference>
<feature type="domain" description="Methyl-coenzyme M reductase beta subunit C-terminal" evidence="3">
    <location>
        <begin position="196"/>
        <end position="442"/>
    </location>
</feature>
<comment type="similarity">
    <text evidence="1">Belongs to the methyl-coenzyme M reductase beta subunit family.</text>
</comment>
<dbReference type="Gene3D" id="1.20.840.10">
    <property type="entry name" value="Methyl-coenzyme M reductase, alpha/beta subunit, C-terminal"/>
    <property type="match status" value="1"/>
</dbReference>
<name>A0A0W8FJQ0_9ZZZZ</name>
<dbReference type="InterPro" id="IPR009024">
    <property type="entry name" value="Me_CoM_Rdtase_Fd-like_fold"/>
</dbReference>
<feature type="domain" description="Methyl-coenzyme M reductase beta subunit N-terminal" evidence="4">
    <location>
        <begin position="16"/>
        <end position="194"/>
    </location>
</feature>
<evidence type="ECO:0000256" key="1">
    <source>
        <dbReference type="ARBA" id="ARBA00010675"/>
    </source>
</evidence>
<dbReference type="PIRSF" id="PIRSF000263">
    <property type="entry name" value="Meth_CoM_rd_beta"/>
    <property type="match status" value="1"/>
</dbReference>
<dbReference type="Pfam" id="PF02241">
    <property type="entry name" value="MCR_beta"/>
    <property type="match status" value="1"/>
</dbReference>
<dbReference type="InterPro" id="IPR003179">
    <property type="entry name" value="Me_CoM_Rdtase_bsu"/>
</dbReference>
<sequence>MKEGKWRKNMAKYSETIDLYDDAGKLLKSGVTLEKISPLVNPATRKLIDLTKRTIAVNLGGIEAGLKTGKIGKGHILGRELDLPIVAKKDAVIARIKEMVQVEEGDDTNIREFGGGKLLLVEVPKIRLDAASTYDAAITCAASATTQALIDEFNVDIFDGSTVKTAVWGTYPHTMDLVGGNVASVLSIPQNNEGLGYALRNIPANHVTMMVNRNAMQGAALSSTLEQAGMFEMGNAIGPFERFQLLAYAYQGLNANNLVYELVKKNGATGTIGTVVQSLVERAIEDKVIAPGKKSGYFQYYDTKDPMLWNAYAAAGTMAATMVNCGAGRFAQAVSSTLLYFNDLLEHETGLPACDWGRVMGVAVGFSFFSHSIYGGGGPGVFNGNHVVTRHAAGVAIPCVVAACCLDAGTQMFSPESTSKIYADTYGQVDVFNKPLQQIAQGV</sequence>
<evidence type="ECO:0000256" key="2">
    <source>
        <dbReference type="ARBA" id="ARBA00032164"/>
    </source>
</evidence>
<keyword evidence="5" id="KW-0808">Transferase</keyword>
<accession>A0A0W8FJQ0</accession>
<comment type="caution">
    <text evidence="5">The sequence shown here is derived from an EMBL/GenBank/DDBJ whole genome shotgun (WGS) entry which is preliminary data.</text>
</comment>
<reference evidence="5" key="1">
    <citation type="journal article" date="2015" name="Proc. Natl. Acad. Sci. U.S.A.">
        <title>Networks of energetic and metabolic interactions define dynamics in microbial communities.</title>
        <authorList>
            <person name="Embree M."/>
            <person name="Liu J.K."/>
            <person name="Al-Bassam M.M."/>
            <person name="Zengler K."/>
        </authorList>
    </citation>
    <scope>NUCLEOTIDE SEQUENCE</scope>
</reference>
<dbReference type="GO" id="GO:0015948">
    <property type="term" value="P:methanogenesis"/>
    <property type="evidence" value="ECO:0007669"/>
    <property type="project" value="InterPro"/>
</dbReference>
<dbReference type="InterPro" id="IPR008924">
    <property type="entry name" value="Me_CoM_Rdtase_asu/bsu_C"/>
</dbReference>